<proteinExistence type="predicted"/>
<dbReference type="PANTHER" id="PTHR21340">
    <property type="entry name" value="DIADENOSINE 5,5-P1,P4-TETRAPHOSPHATE PYROPHOSPHOHYDROLASE MUTT"/>
    <property type="match status" value="1"/>
</dbReference>
<protein>
    <submittedName>
        <fullName evidence="2">NUDIX domain-containing protein</fullName>
    </submittedName>
</protein>
<dbReference type="RefSeq" id="WP_212530503.1">
    <property type="nucleotide sequence ID" value="NZ_JAGSOG010000120.1"/>
</dbReference>
<dbReference type="AlphaFoldDB" id="A0A941EXY7"/>
<dbReference type="InterPro" id="IPR051325">
    <property type="entry name" value="Nudix_hydrolase_domain"/>
</dbReference>
<reference evidence="2" key="1">
    <citation type="submission" date="2021-04" db="EMBL/GenBank/DDBJ databases">
        <title>Genome based classification of Actinospica acidithermotolerans sp. nov., an actinobacterium isolated from an Indonesian hot spring.</title>
        <authorList>
            <person name="Kusuma A.B."/>
            <person name="Putra K.E."/>
            <person name="Nafisah S."/>
            <person name="Loh J."/>
            <person name="Nouioui I."/>
            <person name="Goodfellow M."/>
        </authorList>
    </citation>
    <scope>NUCLEOTIDE SEQUENCE</scope>
    <source>
        <strain evidence="2">CSCA 57</strain>
    </source>
</reference>
<feature type="domain" description="Nudix hydrolase" evidence="1">
    <location>
        <begin position="1"/>
        <end position="155"/>
    </location>
</feature>
<dbReference type="GO" id="GO:0006167">
    <property type="term" value="P:AMP biosynthetic process"/>
    <property type="evidence" value="ECO:0007669"/>
    <property type="project" value="TreeGrafter"/>
</dbReference>
<dbReference type="Proteomes" id="UP000675781">
    <property type="component" value="Unassembled WGS sequence"/>
</dbReference>
<dbReference type="Gene3D" id="3.90.79.10">
    <property type="entry name" value="Nucleoside Triphosphate Pyrophosphohydrolase"/>
    <property type="match status" value="1"/>
</dbReference>
<comment type="caution">
    <text evidence="2">The sequence shown here is derived from an EMBL/GenBank/DDBJ whole genome shotgun (WGS) entry which is preliminary data.</text>
</comment>
<dbReference type="InterPro" id="IPR015797">
    <property type="entry name" value="NUDIX_hydrolase-like_dom_sf"/>
</dbReference>
<dbReference type="PROSITE" id="PS51462">
    <property type="entry name" value="NUDIX"/>
    <property type="match status" value="1"/>
</dbReference>
<gene>
    <name evidence="2" type="ORF">KDL01_22250</name>
</gene>
<dbReference type="InterPro" id="IPR000086">
    <property type="entry name" value="NUDIX_hydrolase_dom"/>
</dbReference>
<evidence type="ECO:0000259" key="1">
    <source>
        <dbReference type="PROSITE" id="PS51462"/>
    </source>
</evidence>
<name>A0A941EXY7_9ACTN</name>
<dbReference type="EMBL" id="JAGSOG010000120">
    <property type="protein sequence ID" value="MBR7836014.1"/>
    <property type="molecule type" value="Genomic_DNA"/>
</dbReference>
<accession>A0A941EXY7</accession>
<dbReference type="CDD" id="cd04662">
    <property type="entry name" value="NUDIX_Hydrolase"/>
    <property type="match status" value="1"/>
</dbReference>
<dbReference type="GO" id="GO:0004081">
    <property type="term" value="F:bis(5'-nucleosyl)-tetraphosphatase (asymmetrical) activity"/>
    <property type="evidence" value="ECO:0007669"/>
    <property type="project" value="TreeGrafter"/>
</dbReference>
<keyword evidence="3" id="KW-1185">Reference proteome</keyword>
<dbReference type="SUPFAM" id="SSF55811">
    <property type="entry name" value="Nudix"/>
    <property type="match status" value="1"/>
</dbReference>
<evidence type="ECO:0000313" key="2">
    <source>
        <dbReference type="EMBL" id="MBR7836014.1"/>
    </source>
</evidence>
<dbReference type="PANTHER" id="PTHR21340:SF7">
    <property type="entry name" value="NUDIX HYDROLASE DOMAIN-CONTAINING PROTEIN"/>
    <property type="match status" value="1"/>
</dbReference>
<organism evidence="2 3">
    <name type="scientific">Actinospica durhamensis</name>
    <dbReference type="NCBI Taxonomy" id="1508375"/>
    <lineage>
        <taxon>Bacteria</taxon>
        <taxon>Bacillati</taxon>
        <taxon>Actinomycetota</taxon>
        <taxon>Actinomycetes</taxon>
        <taxon>Catenulisporales</taxon>
        <taxon>Actinospicaceae</taxon>
        <taxon>Actinospica</taxon>
    </lineage>
</organism>
<evidence type="ECO:0000313" key="3">
    <source>
        <dbReference type="Proteomes" id="UP000675781"/>
    </source>
</evidence>
<dbReference type="Pfam" id="PF00293">
    <property type="entry name" value="NUDIX"/>
    <property type="match status" value="1"/>
</dbReference>
<sequence length="174" mass="18780">MKKLSAGIVLYRMDDPAPVSGSPLRVLLVHPGGPFWAKKDLGAWSIPKGEYAPDQDARAAALRELGEETGLALADADLIPLGEVTQSGGKIVTAWAAEHDFDVDTLVSNTFELAWPKGTPPRTFPEVDRAQWFEPGEARRKVVTAQAAFIDRLIARLRASGHDITDPVVPDTTG</sequence>
<dbReference type="GO" id="GO:0006754">
    <property type="term" value="P:ATP biosynthetic process"/>
    <property type="evidence" value="ECO:0007669"/>
    <property type="project" value="TreeGrafter"/>
</dbReference>